<organism evidence="2">
    <name type="scientific">uncultured marine virus</name>
    <dbReference type="NCBI Taxonomy" id="186617"/>
    <lineage>
        <taxon>Viruses</taxon>
        <taxon>environmental samples</taxon>
    </lineage>
</organism>
<accession>A0A0F7L8B4</accession>
<sequence length="69" mass="7612">MRQSSMGSKPERRLARRSSWEQCLITLTRHPYLTSGSRARCQQSRSNSGTSPGRLASTQSHSSSIVMGS</sequence>
<name>A0A0F7L8B4_9VIRU</name>
<reference evidence="2" key="1">
    <citation type="journal article" date="2015" name="Front. Microbiol.">
        <title>Combining genomic sequencing methods to explore viral diversity and reveal potential virus-host interactions.</title>
        <authorList>
            <person name="Chow C.E."/>
            <person name="Winget D.M."/>
            <person name="White R.A.III."/>
            <person name="Hallam S.J."/>
            <person name="Suttle C.A."/>
        </authorList>
    </citation>
    <scope>NUCLEOTIDE SEQUENCE</scope>
    <source>
        <strain evidence="2">Oxic1_1</strain>
    </source>
</reference>
<feature type="region of interest" description="Disordered" evidence="1">
    <location>
        <begin position="34"/>
        <end position="69"/>
    </location>
</feature>
<evidence type="ECO:0000313" key="2">
    <source>
        <dbReference type="EMBL" id="AKH47662.1"/>
    </source>
</evidence>
<evidence type="ECO:0000256" key="1">
    <source>
        <dbReference type="SAM" id="MobiDB-lite"/>
    </source>
</evidence>
<proteinExistence type="predicted"/>
<reference evidence="2" key="2">
    <citation type="submission" date="2015-03" db="EMBL/GenBank/DDBJ databases">
        <authorList>
            <person name="Chow C.-E.T."/>
            <person name="Winget D.M."/>
            <person name="White R.A.III."/>
            <person name="Hallam S.J."/>
            <person name="Suttle C.A."/>
        </authorList>
    </citation>
    <scope>NUCLEOTIDE SEQUENCE</scope>
    <source>
        <strain evidence="2">Oxic1_1</strain>
    </source>
</reference>
<dbReference type="EMBL" id="KR029596">
    <property type="protein sequence ID" value="AKH47662.1"/>
    <property type="molecule type" value="Genomic_DNA"/>
</dbReference>
<protein>
    <submittedName>
        <fullName evidence="2">Uncharacterized protein</fullName>
    </submittedName>
</protein>